<feature type="transmembrane region" description="Helical" evidence="10">
    <location>
        <begin position="508"/>
        <end position="534"/>
    </location>
</feature>
<dbReference type="Pfam" id="PF03023">
    <property type="entry name" value="MurJ"/>
    <property type="match status" value="1"/>
</dbReference>
<feature type="transmembrane region" description="Helical" evidence="10">
    <location>
        <begin position="206"/>
        <end position="228"/>
    </location>
</feature>
<proteinExistence type="inferred from homology"/>
<feature type="transmembrane region" description="Helical" evidence="10">
    <location>
        <begin position="109"/>
        <end position="128"/>
    </location>
</feature>
<keyword evidence="6 10" id="KW-1133">Transmembrane helix</keyword>
<feature type="transmembrane region" description="Helical" evidence="10">
    <location>
        <begin position="179"/>
        <end position="200"/>
    </location>
</feature>
<evidence type="ECO:0000256" key="10">
    <source>
        <dbReference type="HAMAP-Rule" id="MF_02078"/>
    </source>
</evidence>
<feature type="transmembrane region" description="Helical" evidence="10">
    <location>
        <begin position="463"/>
        <end position="488"/>
    </location>
</feature>
<evidence type="ECO:0000256" key="4">
    <source>
        <dbReference type="ARBA" id="ARBA00022960"/>
    </source>
</evidence>
<evidence type="ECO:0000256" key="3">
    <source>
        <dbReference type="ARBA" id="ARBA00022692"/>
    </source>
</evidence>
<evidence type="ECO:0000256" key="5">
    <source>
        <dbReference type="ARBA" id="ARBA00022984"/>
    </source>
</evidence>
<feature type="transmembrane region" description="Helical" evidence="10">
    <location>
        <begin position="375"/>
        <end position="396"/>
    </location>
</feature>
<dbReference type="PANTHER" id="PTHR47019:SF1">
    <property type="entry name" value="LIPID II FLIPPASE MURJ"/>
    <property type="match status" value="1"/>
</dbReference>
<comment type="subcellular location">
    <subcellularLocation>
        <location evidence="10">Cell inner membrane</location>
        <topology evidence="10">Multi-pass membrane protein</topology>
    </subcellularLocation>
    <subcellularLocation>
        <location evidence="1">Cell membrane</location>
        <topology evidence="1">Multi-pass membrane protein</topology>
    </subcellularLocation>
</comment>
<evidence type="ECO:0000313" key="13">
    <source>
        <dbReference type="Proteomes" id="UP001228905"/>
    </source>
</evidence>
<accession>A0ABU0IYA5</accession>
<evidence type="ECO:0000256" key="1">
    <source>
        <dbReference type="ARBA" id="ARBA00004651"/>
    </source>
</evidence>
<evidence type="ECO:0000256" key="2">
    <source>
        <dbReference type="ARBA" id="ARBA00022475"/>
    </source>
</evidence>
<keyword evidence="13" id="KW-1185">Reference proteome</keyword>
<dbReference type="InterPro" id="IPR051050">
    <property type="entry name" value="Lipid_II_flippase_MurJ/MviN"/>
</dbReference>
<feature type="transmembrane region" description="Helical" evidence="10">
    <location>
        <begin position="332"/>
        <end position="355"/>
    </location>
</feature>
<evidence type="ECO:0000256" key="8">
    <source>
        <dbReference type="ARBA" id="ARBA00060041"/>
    </source>
</evidence>
<evidence type="ECO:0000256" key="6">
    <source>
        <dbReference type="ARBA" id="ARBA00022989"/>
    </source>
</evidence>
<comment type="function">
    <text evidence="8 10 11">Involved in peptidoglycan biosynthesis. Transports lipid-linked peptidoglycan precursors from the inner to the outer leaflet of the cytoplasmic membrane.</text>
</comment>
<comment type="similarity">
    <text evidence="9 10 11">Belongs to the MurJ/MviN family.</text>
</comment>
<keyword evidence="4 10" id="KW-0133">Cell shape</keyword>
<dbReference type="EMBL" id="JAUSVS010000019">
    <property type="protein sequence ID" value="MDQ0467001.1"/>
    <property type="molecule type" value="Genomic_DNA"/>
</dbReference>
<dbReference type="PIRSF" id="PIRSF002869">
    <property type="entry name" value="MviN"/>
    <property type="match status" value="1"/>
</dbReference>
<keyword evidence="7 10" id="KW-0472">Membrane</keyword>
<feature type="transmembrane region" description="Helical" evidence="10">
    <location>
        <begin position="432"/>
        <end position="451"/>
    </location>
</feature>
<keyword evidence="10 11" id="KW-0813">Transport</keyword>
<reference evidence="12 13" key="1">
    <citation type="submission" date="2023-07" db="EMBL/GenBank/DDBJ databases">
        <title>Genomic Encyclopedia of Type Strains, Phase IV (KMG-IV): sequencing the most valuable type-strain genomes for metagenomic binning, comparative biology and taxonomic classification.</title>
        <authorList>
            <person name="Goeker M."/>
        </authorList>
    </citation>
    <scope>NUCLEOTIDE SEQUENCE [LARGE SCALE GENOMIC DNA]</scope>
    <source>
        <strain evidence="12 13">DSM 18695</strain>
    </source>
</reference>
<name>A0ABU0IYA5_9CAUL</name>
<dbReference type="PANTHER" id="PTHR47019">
    <property type="entry name" value="LIPID II FLIPPASE MURJ"/>
    <property type="match status" value="1"/>
</dbReference>
<sequence length="545" mass="57310">MSDPTDSLPAQPATEPPRKRAGLLRSSLIFSGLTLVSRFAGLARDLVITARLGASSGPAADAYYTALSFPNLFRRIFAEGAFSAAFIPSYTKSLAANGEEKADILAAEALAALAAITLVICVAAQLAMPWLMYGINPGYASDPVKFKLAIVLTQISMPYLPCMAITALLSGVLNAHGRFILSGAAPIVLNLVMLAAVLPAHGANNAAFAATWAIVAAGIAQAALLWWGCWKTGARIKLRWPSLTADVKALIALAVPGAIAASATQINVFVSQSLVSLTHTNGPRSWLNIADRFYQLPLGLVGVAIGVALLPRLAASLQADDKADVQATTDQAFVFGLALTLPAAAALVAMPLFLIDGLYTRGDFTFVDAEQTAKALLFYGIGTPAFVLARIMNPIFFARGDTKSPMRFALISVAVNILAGVALFKLIGFQGIAAATALASWINVGQMAWALNRKGIYHPSAKAIGKILRVFAASAGMAVVLMVLNYYRLPIIEALKGVAFHKFGAKEIAVIGAGLIGMATYPLFLLGFGGVTLAEIRTVLRRRKA</sequence>
<keyword evidence="2 10" id="KW-1003">Cell membrane</keyword>
<keyword evidence="3 10" id="KW-0812">Transmembrane</keyword>
<evidence type="ECO:0000313" key="12">
    <source>
        <dbReference type="EMBL" id="MDQ0467001.1"/>
    </source>
</evidence>
<keyword evidence="5 10" id="KW-0573">Peptidoglycan synthesis</keyword>
<evidence type="ECO:0000256" key="9">
    <source>
        <dbReference type="ARBA" id="ARBA00061532"/>
    </source>
</evidence>
<dbReference type="PRINTS" id="PR01806">
    <property type="entry name" value="VIRFACTRMVIN"/>
</dbReference>
<dbReference type="CDD" id="cd13123">
    <property type="entry name" value="MATE_MurJ_like"/>
    <property type="match status" value="1"/>
</dbReference>
<feature type="transmembrane region" description="Helical" evidence="10">
    <location>
        <begin position="249"/>
        <end position="270"/>
    </location>
</feature>
<dbReference type="HAMAP" id="MF_02078">
    <property type="entry name" value="MurJ_MviN"/>
    <property type="match status" value="1"/>
</dbReference>
<keyword evidence="10" id="KW-0997">Cell inner membrane</keyword>
<evidence type="ECO:0000256" key="7">
    <source>
        <dbReference type="ARBA" id="ARBA00023136"/>
    </source>
</evidence>
<dbReference type="Proteomes" id="UP001228905">
    <property type="component" value="Unassembled WGS sequence"/>
</dbReference>
<dbReference type="InterPro" id="IPR004268">
    <property type="entry name" value="MurJ"/>
</dbReference>
<gene>
    <name evidence="10" type="primary">murJ</name>
    <name evidence="12" type="ORF">QO010_004798</name>
</gene>
<comment type="caution">
    <text evidence="12">The sequence shown here is derived from an EMBL/GenBank/DDBJ whole genome shotgun (WGS) entry which is preliminary data.</text>
</comment>
<comment type="pathway">
    <text evidence="10">Cell wall biogenesis; peptidoglycan biosynthesis.</text>
</comment>
<feature type="transmembrane region" description="Helical" evidence="10">
    <location>
        <begin position="293"/>
        <end position="311"/>
    </location>
</feature>
<organism evidence="12 13">
    <name type="scientific">Caulobacter ginsengisoli</name>
    <dbReference type="NCBI Taxonomy" id="400775"/>
    <lineage>
        <taxon>Bacteria</taxon>
        <taxon>Pseudomonadati</taxon>
        <taxon>Pseudomonadota</taxon>
        <taxon>Alphaproteobacteria</taxon>
        <taxon>Caulobacterales</taxon>
        <taxon>Caulobacteraceae</taxon>
        <taxon>Caulobacter</taxon>
    </lineage>
</organism>
<evidence type="ECO:0000256" key="11">
    <source>
        <dbReference type="PIRNR" id="PIRNR002869"/>
    </source>
</evidence>
<feature type="transmembrane region" description="Helical" evidence="10">
    <location>
        <begin position="408"/>
        <end position="426"/>
    </location>
</feature>
<dbReference type="NCBIfam" id="TIGR01695">
    <property type="entry name" value="murJ_mviN"/>
    <property type="match status" value="1"/>
</dbReference>
<dbReference type="RefSeq" id="WP_307353287.1">
    <property type="nucleotide sequence ID" value="NZ_JAUSVS010000019.1"/>
</dbReference>
<keyword evidence="10 11" id="KW-0961">Cell wall biogenesis/degradation</keyword>
<protein>
    <recommendedName>
        <fullName evidence="10">Probable lipid II flippase MurJ</fullName>
    </recommendedName>
</protein>
<feature type="transmembrane region" description="Helical" evidence="10">
    <location>
        <begin position="148"/>
        <end position="172"/>
    </location>
</feature>